<dbReference type="GO" id="GO:0070180">
    <property type="term" value="F:large ribosomal subunit rRNA binding"/>
    <property type="evidence" value="ECO:0007669"/>
    <property type="project" value="TreeGrafter"/>
</dbReference>
<protein>
    <recommendedName>
        <fullName evidence="9">Ribosomal protein L11 C-terminal domain-containing protein</fullName>
    </recommendedName>
</protein>
<evidence type="ECO:0000256" key="3">
    <source>
        <dbReference type="ARBA" id="ARBA00023274"/>
    </source>
</evidence>
<dbReference type="SUPFAM" id="SSF46906">
    <property type="entry name" value="Ribosomal protein L11, C-terminal domain"/>
    <property type="match status" value="1"/>
</dbReference>
<evidence type="ECO:0000313" key="8">
    <source>
        <dbReference type="Proteomes" id="UP000287651"/>
    </source>
</evidence>
<dbReference type="InterPro" id="IPR036769">
    <property type="entry name" value="Ribosomal_uL11_C_sf"/>
</dbReference>
<dbReference type="Gene3D" id="3.30.1550.10">
    <property type="entry name" value="Ribosomal protein L11/L12, N-terminal domain"/>
    <property type="match status" value="1"/>
</dbReference>
<keyword evidence="3 4" id="KW-0687">Ribonucleoprotein</keyword>
<evidence type="ECO:0000256" key="1">
    <source>
        <dbReference type="ARBA" id="ARBA00010537"/>
    </source>
</evidence>
<evidence type="ECO:0000256" key="2">
    <source>
        <dbReference type="ARBA" id="ARBA00022980"/>
    </source>
</evidence>
<name>A0A426ZG57_ENSVE</name>
<dbReference type="EMBL" id="AMZH03006784">
    <property type="protein sequence ID" value="RRT62956.1"/>
    <property type="molecule type" value="Genomic_DNA"/>
</dbReference>
<dbReference type="HAMAP" id="MF_00736">
    <property type="entry name" value="Ribosomal_uL11"/>
    <property type="match status" value="1"/>
</dbReference>
<proteinExistence type="inferred from homology"/>
<reference evidence="7 8" key="1">
    <citation type="journal article" date="2014" name="Agronomy (Basel)">
        <title>A Draft Genome Sequence for Ensete ventricosum, the Drought-Tolerant Tree Against Hunger.</title>
        <authorList>
            <person name="Harrison J."/>
            <person name="Moore K.A."/>
            <person name="Paszkiewicz K."/>
            <person name="Jones T."/>
            <person name="Grant M."/>
            <person name="Ambacheew D."/>
            <person name="Muzemil S."/>
            <person name="Studholme D.J."/>
        </authorList>
    </citation>
    <scope>NUCLEOTIDE SEQUENCE [LARGE SCALE GENOMIC DNA]</scope>
</reference>
<dbReference type="GO" id="GO:0003735">
    <property type="term" value="F:structural constituent of ribosome"/>
    <property type="evidence" value="ECO:0007669"/>
    <property type="project" value="InterPro"/>
</dbReference>
<dbReference type="InterPro" id="IPR020784">
    <property type="entry name" value="Ribosomal_uL11_N"/>
</dbReference>
<dbReference type="Pfam" id="PF00298">
    <property type="entry name" value="Ribosomal_L11"/>
    <property type="match status" value="1"/>
</dbReference>
<dbReference type="PANTHER" id="PTHR11661:SF2">
    <property type="entry name" value="LARGE RIBOSOMAL SUBUNIT PROTEIN UL11"/>
    <property type="match status" value="1"/>
</dbReference>
<evidence type="ECO:0008006" key="9">
    <source>
        <dbReference type="Google" id="ProtNLM"/>
    </source>
</evidence>
<dbReference type="PANTHER" id="PTHR11661">
    <property type="entry name" value="60S RIBOSOMAL PROTEIN L12"/>
    <property type="match status" value="1"/>
</dbReference>
<evidence type="ECO:0000259" key="6">
    <source>
        <dbReference type="Pfam" id="PF03946"/>
    </source>
</evidence>
<dbReference type="Pfam" id="PF03946">
    <property type="entry name" value="Ribosomal_L11_N"/>
    <property type="match status" value="1"/>
</dbReference>
<dbReference type="SUPFAM" id="SSF54747">
    <property type="entry name" value="Ribosomal L11/L12e N-terminal domain"/>
    <property type="match status" value="1"/>
</dbReference>
<evidence type="ECO:0000259" key="5">
    <source>
        <dbReference type="Pfam" id="PF00298"/>
    </source>
</evidence>
<evidence type="ECO:0000313" key="7">
    <source>
        <dbReference type="EMBL" id="RRT62956.1"/>
    </source>
</evidence>
<sequence length="262" mass="28290">MPPKFDPTQVVDVYVRVTGGEVGAASSLAPKIGPLGLSPKKVGEDIAKETAKEWKGLRATVKLTVQNRQAKVSVVPSAAALVIKALKEPERDRKKTKNIKHNGNISLDDVVEIARLMRPRSMAKDLAGTVKEILGACVSLSKARFEVLVCASVGVEFCSESIVSVEGESGAEDRPVVEELMKFRNRSTPAIMVENGGPIQSNFLSLDWLASKMKMLILAPRAQATLSVDDALHLVLLIPLVYVYESKRKSGSILNARGIASF</sequence>
<dbReference type="InterPro" id="IPR020783">
    <property type="entry name" value="Ribosomal_uL11_C"/>
</dbReference>
<feature type="domain" description="Large ribosomal subunit protein uL11 C-terminal" evidence="5">
    <location>
        <begin position="75"/>
        <end position="139"/>
    </location>
</feature>
<gene>
    <name evidence="7" type="ORF">B296_00032910</name>
</gene>
<keyword evidence="2 4" id="KW-0689">Ribosomal protein</keyword>
<dbReference type="InterPro" id="IPR000911">
    <property type="entry name" value="Ribosomal_uL11"/>
</dbReference>
<feature type="domain" description="Large ribosomal subunit protein uL11 N-terminal" evidence="6">
    <location>
        <begin position="13"/>
        <end position="70"/>
    </location>
</feature>
<dbReference type="AlphaFoldDB" id="A0A426ZG57"/>
<dbReference type="FunFam" id="3.30.1550.10:FF:000002">
    <property type="entry name" value="60S ribosomal protein L12"/>
    <property type="match status" value="1"/>
</dbReference>
<evidence type="ECO:0000256" key="4">
    <source>
        <dbReference type="RuleBase" id="RU003978"/>
    </source>
</evidence>
<dbReference type="Proteomes" id="UP000287651">
    <property type="component" value="Unassembled WGS sequence"/>
</dbReference>
<dbReference type="SMART" id="SM00649">
    <property type="entry name" value="RL11"/>
    <property type="match status" value="1"/>
</dbReference>
<comment type="caution">
    <text evidence="7">The sequence shown here is derived from an EMBL/GenBank/DDBJ whole genome shotgun (WGS) entry which is preliminary data.</text>
</comment>
<comment type="similarity">
    <text evidence="1 4">Belongs to the universal ribosomal protein uL11 family.</text>
</comment>
<dbReference type="InterPro" id="IPR036796">
    <property type="entry name" value="Ribosomal_uL11_N_sf"/>
</dbReference>
<dbReference type="GO" id="GO:0006412">
    <property type="term" value="P:translation"/>
    <property type="evidence" value="ECO:0007669"/>
    <property type="project" value="InterPro"/>
</dbReference>
<accession>A0A426ZG57</accession>
<dbReference type="GO" id="GO:0022625">
    <property type="term" value="C:cytosolic large ribosomal subunit"/>
    <property type="evidence" value="ECO:0007669"/>
    <property type="project" value="TreeGrafter"/>
</dbReference>
<organism evidence="7 8">
    <name type="scientific">Ensete ventricosum</name>
    <name type="common">Abyssinian banana</name>
    <name type="synonym">Musa ensete</name>
    <dbReference type="NCBI Taxonomy" id="4639"/>
    <lineage>
        <taxon>Eukaryota</taxon>
        <taxon>Viridiplantae</taxon>
        <taxon>Streptophyta</taxon>
        <taxon>Embryophyta</taxon>
        <taxon>Tracheophyta</taxon>
        <taxon>Spermatophyta</taxon>
        <taxon>Magnoliopsida</taxon>
        <taxon>Liliopsida</taxon>
        <taxon>Zingiberales</taxon>
        <taxon>Musaceae</taxon>
        <taxon>Ensete</taxon>
    </lineage>
</organism>
<dbReference type="Gene3D" id="1.10.10.250">
    <property type="entry name" value="Ribosomal protein L11, C-terminal domain"/>
    <property type="match status" value="1"/>
</dbReference>